<proteinExistence type="inferred from homology"/>
<keyword evidence="3" id="KW-0472">Membrane</keyword>
<keyword evidence="7" id="KW-0807">Transducer</keyword>
<dbReference type="EMBL" id="CAJPIN010012790">
    <property type="protein sequence ID" value="CAG2060572.1"/>
    <property type="molecule type" value="Genomic_DNA"/>
</dbReference>
<organism evidence="8 9">
    <name type="scientific">Timema podura</name>
    <name type="common">Walking stick</name>
    <dbReference type="NCBI Taxonomy" id="61482"/>
    <lineage>
        <taxon>Eukaryota</taxon>
        <taxon>Metazoa</taxon>
        <taxon>Ecdysozoa</taxon>
        <taxon>Arthropoda</taxon>
        <taxon>Hexapoda</taxon>
        <taxon>Insecta</taxon>
        <taxon>Pterygota</taxon>
        <taxon>Neoptera</taxon>
        <taxon>Polyneoptera</taxon>
        <taxon>Phasmatodea</taxon>
        <taxon>Timematodea</taxon>
        <taxon>Timematoidea</taxon>
        <taxon>Timematidae</taxon>
        <taxon>Timema</taxon>
    </lineage>
</organism>
<comment type="similarity">
    <text evidence="2">Belongs to the G-protein coupled receptor 3 family.</text>
</comment>
<sequence>EILFLAWGIKVCYNVRNAESLYDEARLISYAIYNIALVNTAMIAFHTNSPHASGLDTPNYLIIVIFITRNPGVRNIPILEHC</sequence>
<gene>
    <name evidence="8" type="ORF">TPAB3V08_LOCUS7528</name>
</gene>
<evidence type="ECO:0000313" key="8">
    <source>
        <dbReference type="EMBL" id="CAG2060572.1"/>
    </source>
</evidence>
<comment type="caution">
    <text evidence="8">The sequence shown here is derived from an EMBL/GenBank/DDBJ whole genome shotgun (WGS) entry which is preliminary data.</text>
</comment>
<evidence type="ECO:0000256" key="1">
    <source>
        <dbReference type="ARBA" id="ARBA00004651"/>
    </source>
</evidence>
<accession>A0ABN7P571</accession>
<reference evidence="8" key="1">
    <citation type="submission" date="2021-03" db="EMBL/GenBank/DDBJ databases">
        <authorList>
            <person name="Tran Van P."/>
        </authorList>
    </citation>
    <scope>NUCLEOTIDE SEQUENCE</scope>
</reference>
<keyword evidence="4" id="KW-0297">G-protein coupled receptor</keyword>
<keyword evidence="6" id="KW-0325">Glycoprotein</keyword>
<evidence type="ECO:0000313" key="9">
    <source>
        <dbReference type="Proteomes" id="UP001153148"/>
    </source>
</evidence>
<name>A0ABN7P571_TIMPD</name>
<evidence type="ECO:0000256" key="7">
    <source>
        <dbReference type="ARBA" id="ARBA00023224"/>
    </source>
</evidence>
<keyword evidence="5" id="KW-0675">Receptor</keyword>
<dbReference type="InterPro" id="IPR043458">
    <property type="entry name" value="GPR158/179"/>
</dbReference>
<dbReference type="Proteomes" id="UP001153148">
    <property type="component" value="Unassembled WGS sequence"/>
</dbReference>
<feature type="non-terminal residue" evidence="8">
    <location>
        <position position="82"/>
    </location>
</feature>
<evidence type="ECO:0000256" key="2">
    <source>
        <dbReference type="ARBA" id="ARBA00007242"/>
    </source>
</evidence>
<keyword evidence="9" id="KW-1185">Reference proteome</keyword>
<comment type="subcellular location">
    <subcellularLocation>
        <location evidence="1">Cell membrane</location>
        <topology evidence="1">Multi-pass membrane protein</topology>
    </subcellularLocation>
</comment>
<evidence type="ECO:0000256" key="6">
    <source>
        <dbReference type="ARBA" id="ARBA00023180"/>
    </source>
</evidence>
<evidence type="ECO:0000256" key="3">
    <source>
        <dbReference type="ARBA" id="ARBA00022475"/>
    </source>
</evidence>
<evidence type="ECO:0000256" key="5">
    <source>
        <dbReference type="ARBA" id="ARBA00023170"/>
    </source>
</evidence>
<evidence type="ECO:0000256" key="4">
    <source>
        <dbReference type="ARBA" id="ARBA00023040"/>
    </source>
</evidence>
<keyword evidence="3" id="KW-1003">Cell membrane</keyword>
<feature type="non-terminal residue" evidence="8">
    <location>
        <position position="1"/>
    </location>
</feature>
<dbReference type="PANTHER" id="PTHR32546">
    <property type="entry name" value="G-PROTEIN COUPLED RECEPTOR 158-RELATED"/>
    <property type="match status" value="1"/>
</dbReference>
<protein>
    <submittedName>
        <fullName evidence="8">Uncharacterized protein</fullName>
    </submittedName>
</protein>
<dbReference type="PANTHER" id="PTHR32546:SF16">
    <property type="entry name" value="G-PROTEIN COUPLED RECEPTOR CG31760-RELATED"/>
    <property type="match status" value="1"/>
</dbReference>